<organism evidence="2 3">
    <name type="scientific">Amphibalanus amphitrite</name>
    <name type="common">Striped barnacle</name>
    <name type="synonym">Balanus amphitrite</name>
    <dbReference type="NCBI Taxonomy" id="1232801"/>
    <lineage>
        <taxon>Eukaryota</taxon>
        <taxon>Metazoa</taxon>
        <taxon>Ecdysozoa</taxon>
        <taxon>Arthropoda</taxon>
        <taxon>Crustacea</taxon>
        <taxon>Multicrustacea</taxon>
        <taxon>Cirripedia</taxon>
        <taxon>Thoracica</taxon>
        <taxon>Thoracicalcarea</taxon>
        <taxon>Balanomorpha</taxon>
        <taxon>Balanoidea</taxon>
        <taxon>Balanidae</taxon>
        <taxon>Amphibalaninae</taxon>
        <taxon>Amphibalanus</taxon>
    </lineage>
</organism>
<sequence length="115" mass="13117">MHFCHLETESTKLQFRRFAPPNSPKTNRVFVPVLRFEPVTFVFQLLGLHHYGALVRQHELHGPLDDVQLLRLQGAALPGSQVDLCHHHSLPAGPDGGRVSGQLLRHPRQIQRRRV</sequence>
<feature type="compositionally biased region" description="Basic residues" evidence="1">
    <location>
        <begin position="105"/>
        <end position="115"/>
    </location>
</feature>
<keyword evidence="3" id="KW-1185">Reference proteome</keyword>
<protein>
    <submittedName>
        <fullName evidence="2">Uncharacterized protein</fullName>
    </submittedName>
</protein>
<dbReference type="Proteomes" id="UP000440578">
    <property type="component" value="Unassembled WGS sequence"/>
</dbReference>
<dbReference type="EMBL" id="VIIS01000271">
    <property type="protein sequence ID" value="KAF0311029.1"/>
    <property type="molecule type" value="Genomic_DNA"/>
</dbReference>
<evidence type="ECO:0000313" key="3">
    <source>
        <dbReference type="Proteomes" id="UP000440578"/>
    </source>
</evidence>
<name>A0A6A4X0E8_AMPAM</name>
<dbReference type="AlphaFoldDB" id="A0A6A4X0E8"/>
<evidence type="ECO:0000313" key="2">
    <source>
        <dbReference type="EMBL" id="KAF0311029.1"/>
    </source>
</evidence>
<comment type="caution">
    <text evidence="2">The sequence shown here is derived from an EMBL/GenBank/DDBJ whole genome shotgun (WGS) entry which is preliminary data.</text>
</comment>
<gene>
    <name evidence="2" type="ORF">FJT64_018122</name>
</gene>
<feature type="region of interest" description="Disordered" evidence="1">
    <location>
        <begin position="88"/>
        <end position="115"/>
    </location>
</feature>
<proteinExistence type="predicted"/>
<reference evidence="2 3" key="1">
    <citation type="submission" date="2019-07" db="EMBL/GenBank/DDBJ databases">
        <title>Draft genome assembly of a fouling barnacle, Amphibalanus amphitrite (Darwin, 1854): The first reference genome for Thecostraca.</title>
        <authorList>
            <person name="Kim W."/>
        </authorList>
    </citation>
    <scope>NUCLEOTIDE SEQUENCE [LARGE SCALE GENOMIC DNA]</scope>
    <source>
        <strain evidence="2">SNU_AA5</strain>
        <tissue evidence="2">Soma without cirri and trophi</tissue>
    </source>
</reference>
<accession>A0A6A4X0E8</accession>
<evidence type="ECO:0000256" key="1">
    <source>
        <dbReference type="SAM" id="MobiDB-lite"/>
    </source>
</evidence>